<sequence length="208" mass="23144">MIELIIFDCDGTLVDSELLCNEALAIKLAELDIIVSPQELVDRFRGVKFTDILAVIEVEYSIALPANFEVEYREKVKALFALSLTANEGVKGLLESIQLPMCVASSAPRPKIEQALALTNLNMFFKQNIFSCFDIGIWKPEPDIFLHASEEMGYKPENCLVVEDSPVGIQAAKAAGMKVVLYDPHHIHSDIKATYRVSSMLDILRLLS</sequence>
<dbReference type="InterPro" id="IPR051600">
    <property type="entry name" value="Beta-PGM-like"/>
</dbReference>
<dbReference type="EMBL" id="JAQLOI010000003">
    <property type="protein sequence ID" value="MDB1125837.1"/>
    <property type="molecule type" value="Genomic_DNA"/>
</dbReference>
<dbReference type="SFLD" id="SFLDG01129">
    <property type="entry name" value="C1.5:_HAD__Beta-PGM__Phosphata"/>
    <property type="match status" value="1"/>
</dbReference>
<protein>
    <submittedName>
        <fullName evidence="5">HAD-IA family hydrolase</fullName>
    </submittedName>
</protein>
<comment type="similarity">
    <text evidence="2">Belongs to the HAD-like hydrolase superfamily. CbbY/CbbZ/Gph/YieH family.</text>
</comment>
<dbReference type="RefSeq" id="WP_272139909.1">
    <property type="nucleotide sequence ID" value="NZ_JAQLOI010000003.1"/>
</dbReference>
<evidence type="ECO:0000256" key="3">
    <source>
        <dbReference type="ARBA" id="ARBA00022723"/>
    </source>
</evidence>
<keyword evidence="6" id="KW-1185">Reference proteome</keyword>
<keyword evidence="4" id="KW-0460">Magnesium</keyword>
<dbReference type="CDD" id="cd07526">
    <property type="entry name" value="HAD_BPGM_like"/>
    <property type="match status" value="1"/>
</dbReference>
<organism evidence="5 6">
    <name type="scientific">Vibrio algarum</name>
    <dbReference type="NCBI Taxonomy" id="3020714"/>
    <lineage>
        <taxon>Bacteria</taxon>
        <taxon>Pseudomonadati</taxon>
        <taxon>Pseudomonadota</taxon>
        <taxon>Gammaproteobacteria</taxon>
        <taxon>Vibrionales</taxon>
        <taxon>Vibrionaceae</taxon>
        <taxon>Vibrio</taxon>
    </lineage>
</organism>
<dbReference type="InterPro" id="IPR036412">
    <property type="entry name" value="HAD-like_sf"/>
</dbReference>
<dbReference type="SFLD" id="SFLDS00003">
    <property type="entry name" value="Haloacid_Dehalogenase"/>
    <property type="match status" value="1"/>
</dbReference>
<dbReference type="Pfam" id="PF00702">
    <property type="entry name" value="Hydrolase"/>
    <property type="match status" value="1"/>
</dbReference>
<comment type="caution">
    <text evidence="5">The sequence shown here is derived from an EMBL/GenBank/DDBJ whole genome shotgun (WGS) entry which is preliminary data.</text>
</comment>
<dbReference type="GO" id="GO:0016787">
    <property type="term" value="F:hydrolase activity"/>
    <property type="evidence" value="ECO:0007669"/>
    <property type="project" value="UniProtKB-KW"/>
</dbReference>
<accession>A0ABT4YWR9</accession>
<proteinExistence type="inferred from homology"/>
<dbReference type="Proteomes" id="UP001210678">
    <property type="component" value="Unassembled WGS sequence"/>
</dbReference>
<dbReference type="InterPro" id="IPR023198">
    <property type="entry name" value="PGP-like_dom2"/>
</dbReference>
<dbReference type="SUPFAM" id="SSF56784">
    <property type="entry name" value="HAD-like"/>
    <property type="match status" value="1"/>
</dbReference>
<comment type="cofactor">
    <cofactor evidence="1">
        <name>Mg(2+)</name>
        <dbReference type="ChEBI" id="CHEBI:18420"/>
    </cofactor>
</comment>
<evidence type="ECO:0000313" key="5">
    <source>
        <dbReference type="EMBL" id="MDB1125837.1"/>
    </source>
</evidence>
<gene>
    <name evidence="5" type="ORF">PGX00_20095</name>
</gene>
<dbReference type="Gene3D" id="3.40.50.1000">
    <property type="entry name" value="HAD superfamily/HAD-like"/>
    <property type="match status" value="1"/>
</dbReference>
<keyword evidence="3" id="KW-0479">Metal-binding</keyword>
<dbReference type="InterPro" id="IPR006439">
    <property type="entry name" value="HAD-SF_hydro_IA"/>
</dbReference>
<dbReference type="PANTHER" id="PTHR46193:SF10">
    <property type="entry name" value="6-PHOSPHOGLUCONATE PHOSPHATASE"/>
    <property type="match status" value="1"/>
</dbReference>
<evidence type="ECO:0000256" key="2">
    <source>
        <dbReference type="ARBA" id="ARBA00006171"/>
    </source>
</evidence>
<dbReference type="NCBIfam" id="TIGR01509">
    <property type="entry name" value="HAD-SF-IA-v3"/>
    <property type="match status" value="1"/>
</dbReference>
<name>A0ABT4YWR9_9VIBR</name>
<evidence type="ECO:0000256" key="4">
    <source>
        <dbReference type="ARBA" id="ARBA00022842"/>
    </source>
</evidence>
<dbReference type="PANTHER" id="PTHR46193">
    <property type="entry name" value="6-PHOSPHOGLUCONATE PHOSPHATASE"/>
    <property type="match status" value="1"/>
</dbReference>
<dbReference type="InterPro" id="IPR023214">
    <property type="entry name" value="HAD_sf"/>
</dbReference>
<evidence type="ECO:0000256" key="1">
    <source>
        <dbReference type="ARBA" id="ARBA00001946"/>
    </source>
</evidence>
<dbReference type="Gene3D" id="1.10.150.240">
    <property type="entry name" value="Putative phosphatase, domain 2"/>
    <property type="match status" value="1"/>
</dbReference>
<keyword evidence="5" id="KW-0378">Hydrolase</keyword>
<reference evidence="5 6" key="1">
    <citation type="submission" date="2023-01" db="EMBL/GenBank/DDBJ databases">
        <title>Vibrio sp. KJ40-1 sp.nov, isolated from marine algae.</title>
        <authorList>
            <person name="Butt M."/>
            <person name="Kim J.M.J."/>
            <person name="Jeon C.O.C."/>
        </authorList>
    </citation>
    <scope>NUCLEOTIDE SEQUENCE [LARGE SCALE GENOMIC DNA]</scope>
    <source>
        <strain evidence="5 6">KJ40-1</strain>
    </source>
</reference>
<evidence type="ECO:0000313" key="6">
    <source>
        <dbReference type="Proteomes" id="UP001210678"/>
    </source>
</evidence>